<evidence type="ECO:0000256" key="1">
    <source>
        <dbReference type="SAM" id="Phobius"/>
    </source>
</evidence>
<dbReference type="EMBL" id="CADCTO010000159">
    <property type="protein sequence ID" value="CAA9235661.1"/>
    <property type="molecule type" value="Genomic_DNA"/>
</dbReference>
<keyword evidence="1" id="KW-0812">Transmembrane</keyword>
<keyword evidence="1" id="KW-1133">Transmembrane helix</keyword>
<accession>A0A6J4HZJ6</accession>
<evidence type="ECO:0000313" key="2">
    <source>
        <dbReference type="EMBL" id="CAA9235661.1"/>
    </source>
</evidence>
<gene>
    <name evidence="2" type="ORF">AVDCRST_MAG63-1184</name>
</gene>
<keyword evidence="1" id="KW-0472">Membrane</keyword>
<dbReference type="AlphaFoldDB" id="A0A6J4HZJ6"/>
<dbReference type="Pfam" id="PF07963">
    <property type="entry name" value="N_methyl"/>
    <property type="match status" value="1"/>
</dbReference>
<sequence length="271" mass="29863">MTTYTQRRRQRGATLIEVLTVVFILGLSTTVLLGLISTTARTADRRTLEDTMNARARTSVDEILLETRAAEQILASRVIGGTTYQTNDSDIVLLAPPFDPAQGIVTGTYDVIAFNFDPDARTVTETTQRQNPLSKRPSRTNHVIARQVESVRYTYRVRDQFTGDGTRNWFVLRTQAREARPSVFLNGSLVPPAEIGYSSATRTITLSSRSASSLDGQDVQVLYSVDPAANAAGLAKVNGVDVAVTLSEVDGRRIRRTFRLGGNARLRNQRT</sequence>
<proteinExistence type="predicted"/>
<feature type="transmembrane region" description="Helical" evidence="1">
    <location>
        <begin position="12"/>
        <end position="36"/>
    </location>
</feature>
<reference evidence="2" key="1">
    <citation type="submission" date="2020-02" db="EMBL/GenBank/DDBJ databases">
        <authorList>
            <person name="Meier V. D."/>
        </authorList>
    </citation>
    <scope>NUCLEOTIDE SEQUENCE</scope>
    <source>
        <strain evidence="2">AVDCRST_MAG63</strain>
    </source>
</reference>
<name>A0A6J4HZJ6_9BACT</name>
<dbReference type="InterPro" id="IPR012902">
    <property type="entry name" value="N_methyl_site"/>
</dbReference>
<organism evidence="2">
    <name type="scientific">uncultured Armatimonadetes bacterium</name>
    <dbReference type="NCBI Taxonomy" id="157466"/>
    <lineage>
        <taxon>Bacteria</taxon>
        <taxon>Bacillati</taxon>
        <taxon>Armatimonadota</taxon>
        <taxon>environmental samples</taxon>
    </lineage>
</organism>
<protein>
    <submittedName>
        <fullName evidence="2">Uncharacterized protein</fullName>
    </submittedName>
</protein>